<evidence type="ECO:0000256" key="5">
    <source>
        <dbReference type="ARBA" id="ARBA00022475"/>
    </source>
</evidence>
<dbReference type="PIRSF" id="PIRSF003097">
    <property type="entry name" value="FtsX"/>
    <property type="match status" value="1"/>
</dbReference>
<dbReference type="Pfam" id="PF18075">
    <property type="entry name" value="FtsX_ECD"/>
    <property type="match status" value="1"/>
</dbReference>
<keyword evidence="11 12" id="KW-0131">Cell cycle</keyword>
<feature type="domain" description="ABC3 transporter permease C-terminal" evidence="15">
    <location>
        <begin position="226"/>
        <end position="338"/>
    </location>
</feature>
<accession>A0A545TZ78</accession>
<keyword evidence="5 12" id="KW-1003">Cell membrane</keyword>
<feature type="domain" description="FtsX extracellular" evidence="16">
    <location>
        <begin position="110"/>
        <end position="200"/>
    </location>
</feature>
<dbReference type="InterPro" id="IPR040690">
    <property type="entry name" value="FtsX_ECD"/>
</dbReference>
<comment type="caution">
    <text evidence="17">The sequence shown here is derived from an EMBL/GenBank/DDBJ whole genome shotgun (WGS) entry which is preliminary data.</text>
</comment>
<dbReference type="Pfam" id="PF02687">
    <property type="entry name" value="FtsX"/>
    <property type="match status" value="1"/>
</dbReference>
<evidence type="ECO:0000256" key="9">
    <source>
        <dbReference type="ARBA" id="ARBA00022989"/>
    </source>
</evidence>
<dbReference type="GO" id="GO:0005886">
    <property type="term" value="C:plasma membrane"/>
    <property type="evidence" value="ECO:0007669"/>
    <property type="project" value="UniProtKB-SubCell"/>
</dbReference>
<feature type="compositionally biased region" description="Basic residues" evidence="13">
    <location>
        <begin position="1"/>
        <end position="14"/>
    </location>
</feature>
<evidence type="ECO:0000256" key="10">
    <source>
        <dbReference type="ARBA" id="ARBA00023136"/>
    </source>
</evidence>
<dbReference type="GO" id="GO:0032153">
    <property type="term" value="C:cell division site"/>
    <property type="evidence" value="ECO:0007669"/>
    <property type="project" value="TreeGrafter"/>
</dbReference>
<evidence type="ECO:0000256" key="13">
    <source>
        <dbReference type="SAM" id="MobiDB-lite"/>
    </source>
</evidence>
<comment type="subcellular location">
    <subcellularLocation>
        <location evidence="1">Cell inner membrane</location>
        <topology evidence="1">Multi-pass membrane protein</topology>
    </subcellularLocation>
</comment>
<proteinExistence type="inferred from homology"/>
<evidence type="ECO:0000313" key="18">
    <source>
        <dbReference type="Proteomes" id="UP000319732"/>
    </source>
</evidence>
<dbReference type="RefSeq" id="WP_142903546.1">
    <property type="nucleotide sequence ID" value="NZ_ML660090.1"/>
</dbReference>
<keyword evidence="7 12" id="KW-0132">Cell division</keyword>
<evidence type="ECO:0000256" key="3">
    <source>
        <dbReference type="ARBA" id="ARBA00011160"/>
    </source>
</evidence>
<dbReference type="AlphaFoldDB" id="A0A545TZ78"/>
<keyword evidence="10 12" id="KW-0472">Membrane</keyword>
<feature type="transmembrane region" description="Helical" evidence="14">
    <location>
        <begin position="74"/>
        <end position="94"/>
    </location>
</feature>
<dbReference type="InterPro" id="IPR047590">
    <property type="entry name" value="FtsX_proteobact-type"/>
</dbReference>
<feature type="region of interest" description="Disordered" evidence="13">
    <location>
        <begin position="1"/>
        <end position="41"/>
    </location>
</feature>
<dbReference type="EMBL" id="VHSG01000007">
    <property type="protein sequence ID" value="TQV82530.1"/>
    <property type="molecule type" value="Genomic_DNA"/>
</dbReference>
<keyword evidence="8 14" id="KW-0812">Transmembrane</keyword>
<evidence type="ECO:0000313" key="17">
    <source>
        <dbReference type="EMBL" id="TQV82530.1"/>
    </source>
</evidence>
<evidence type="ECO:0000256" key="12">
    <source>
        <dbReference type="PIRNR" id="PIRNR003097"/>
    </source>
</evidence>
<protein>
    <recommendedName>
        <fullName evidence="4 12">Cell division protein FtsX</fullName>
    </recommendedName>
</protein>
<keyword evidence="18" id="KW-1185">Reference proteome</keyword>
<dbReference type="InterPro" id="IPR004513">
    <property type="entry name" value="FtsX"/>
</dbReference>
<dbReference type="PANTHER" id="PTHR47755">
    <property type="entry name" value="CELL DIVISION PROTEIN FTSX"/>
    <property type="match status" value="1"/>
</dbReference>
<feature type="compositionally biased region" description="Polar residues" evidence="13">
    <location>
        <begin position="19"/>
        <end position="28"/>
    </location>
</feature>
<dbReference type="NCBIfam" id="TIGR00439">
    <property type="entry name" value="FtsX_Gneg"/>
    <property type="match status" value="1"/>
</dbReference>
<evidence type="ECO:0000256" key="7">
    <source>
        <dbReference type="ARBA" id="ARBA00022618"/>
    </source>
</evidence>
<dbReference type="OrthoDB" id="9813411at2"/>
<evidence type="ECO:0000256" key="14">
    <source>
        <dbReference type="SAM" id="Phobius"/>
    </source>
</evidence>
<reference evidence="17 18" key="1">
    <citation type="submission" date="2019-06" db="EMBL/GenBank/DDBJ databases">
        <title>Whole genome sequence for Cellvibrionaceae sp. R142.</title>
        <authorList>
            <person name="Wang G."/>
        </authorList>
    </citation>
    <scope>NUCLEOTIDE SEQUENCE [LARGE SCALE GENOMIC DNA]</scope>
    <source>
        <strain evidence="17 18">R142</strain>
    </source>
</reference>
<keyword evidence="6 12" id="KW-0997">Cell inner membrane</keyword>
<dbReference type="GO" id="GO:0051301">
    <property type="term" value="P:cell division"/>
    <property type="evidence" value="ECO:0007669"/>
    <property type="project" value="UniProtKB-KW"/>
</dbReference>
<dbReference type="InterPro" id="IPR003838">
    <property type="entry name" value="ABC3_permease_C"/>
</dbReference>
<feature type="transmembrane region" description="Helical" evidence="14">
    <location>
        <begin position="222"/>
        <end position="242"/>
    </location>
</feature>
<sequence>MSWPRRQSKPRPSKAKGATRQQSTSSRKPASAPRSGASQSKTRIADRFGAYFSHHRTTAIESLVRLLATPVQSLLTWLVVAIALALPTVLYLGLVNIERLGDGWQGSPKLSVFLHQRASDEAIQKVSDYLLTKPEVAVVDYISATQALDEFQAYSGFGEVLETLDSNPLPGVLVVQPEAAVTAAQLQALSEELRAHAVVDDLRLDLDWVRRLQQIMALGQRLVLALGGLLALGVLLAIGNTIRLAIENRRDEIVVVKLVGGTNAFVRRPFLYTGWWYGVGGGLLAWVVLGLGLWGLSGPVAQLAELYQSDFRLQGLGWPASVYLVAGSGLLGWCGAWVAVGRHLGAIEPT</sequence>
<gene>
    <name evidence="17" type="primary">ftsX</name>
    <name evidence="17" type="ORF">FKG94_07295</name>
</gene>
<evidence type="ECO:0000256" key="11">
    <source>
        <dbReference type="ARBA" id="ARBA00023306"/>
    </source>
</evidence>
<comment type="subunit">
    <text evidence="3">Forms a membrane-associated complex with FtsE.</text>
</comment>
<evidence type="ECO:0000256" key="2">
    <source>
        <dbReference type="ARBA" id="ARBA00007379"/>
    </source>
</evidence>
<dbReference type="Gene3D" id="3.30.70.3040">
    <property type="match status" value="1"/>
</dbReference>
<comment type="similarity">
    <text evidence="2 12">Belongs to the ABC-4 integral membrane protein family. FtsX subfamily.</text>
</comment>
<evidence type="ECO:0000256" key="4">
    <source>
        <dbReference type="ARBA" id="ARBA00021907"/>
    </source>
</evidence>
<organism evidence="17 18">
    <name type="scientific">Exilibacterium tricleocarpae</name>
    <dbReference type="NCBI Taxonomy" id="2591008"/>
    <lineage>
        <taxon>Bacteria</taxon>
        <taxon>Pseudomonadati</taxon>
        <taxon>Pseudomonadota</taxon>
        <taxon>Gammaproteobacteria</taxon>
        <taxon>Cellvibrionales</taxon>
        <taxon>Cellvibrionaceae</taxon>
        <taxon>Exilibacterium</taxon>
    </lineage>
</organism>
<feature type="transmembrane region" description="Helical" evidence="14">
    <location>
        <begin position="316"/>
        <end position="340"/>
    </location>
</feature>
<dbReference type="Proteomes" id="UP000319732">
    <property type="component" value="Unassembled WGS sequence"/>
</dbReference>
<feature type="transmembrane region" description="Helical" evidence="14">
    <location>
        <begin position="275"/>
        <end position="296"/>
    </location>
</feature>
<evidence type="ECO:0000259" key="16">
    <source>
        <dbReference type="Pfam" id="PF18075"/>
    </source>
</evidence>
<keyword evidence="9 14" id="KW-1133">Transmembrane helix</keyword>
<evidence type="ECO:0000259" key="15">
    <source>
        <dbReference type="Pfam" id="PF02687"/>
    </source>
</evidence>
<comment type="function">
    <text evidence="12">Part of the ABC transporter FtsEX involved in cellular division.</text>
</comment>
<evidence type="ECO:0000256" key="1">
    <source>
        <dbReference type="ARBA" id="ARBA00004429"/>
    </source>
</evidence>
<evidence type="ECO:0000256" key="6">
    <source>
        <dbReference type="ARBA" id="ARBA00022519"/>
    </source>
</evidence>
<dbReference type="PANTHER" id="PTHR47755:SF1">
    <property type="entry name" value="CELL DIVISION PROTEIN FTSX"/>
    <property type="match status" value="1"/>
</dbReference>
<evidence type="ECO:0000256" key="8">
    <source>
        <dbReference type="ARBA" id="ARBA00022692"/>
    </source>
</evidence>
<name>A0A545TZ78_9GAMM</name>